<dbReference type="GO" id="GO:0003735">
    <property type="term" value="F:structural constituent of ribosome"/>
    <property type="evidence" value="ECO:0007669"/>
    <property type="project" value="InterPro"/>
</dbReference>
<dbReference type="CDD" id="cd00472">
    <property type="entry name" value="Ribosomal_L24e_L24"/>
    <property type="match status" value="1"/>
</dbReference>
<dbReference type="InterPro" id="IPR000988">
    <property type="entry name" value="Ribosomal_eL24-rel_N"/>
</dbReference>
<feature type="region of interest" description="Disordered" evidence="6">
    <location>
        <begin position="127"/>
        <end position="183"/>
    </location>
</feature>
<gene>
    <name evidence="8" type="ORF">EGR_10348</name>
</gene>
<feature type="domain" description="TRASH" evidence="7">
    <location>
        <begin position="28"/>
        <end position="66"/>
    </location>
</feature>
<protein>
    <recommendedName>
        <fullName evidence="4">Large ribosomal subunit protein eL24</fullName>
    </recommendedName>
    <alternativeName>
        <fullName evidence="5">60S ribosomal protein L24</fullName>
    </alternativeName>
</protein>
<dbReference type="KEGG" id="egl:EGR_10348"/>
<dbReference type="AlphaFoldDB" id="W6U103"/>
<dbReference type="GO" id="GO:0022625">
    <property type="term" value="C:cytosolic large ribosomal subunit"/>
    <property type="evidence" value="ECO:0007669"/>
    <property type="project" value="TreeGrafter"/>
</dbReference>
<evidence type="ECO:0000313" key="9">
    <source>
        <dbReference type="Proteomes" id="UP000019149"/>
    </source>
</evidence>
<evidence type="ECO:0000256" key="5">
    <source>
        <dbReference type="ARBA" id="ARBA00041213"/>
    </source>
</evidence>
<evidence type="ECO:0000259" key="7">
    <source>
        <dbReference type="SMART" id="SM00746"/>
    </source>
</evidence>
<reference evidence="8 9" key="1">
    <citation type="journal article" date="2013" name="Nat. Genet.">
        <title>The genome of the hydatid tapeworm Echinococcus granulosus.</title>
        <authorList>
            <person name="Zheng H."/>
            <person name="Zhang W."/>
            <person name="Zhang L."/>
            <person name="Zhang Z."/>
            <person name="Li J."/>
            <person name="Lu G."/>
            <person name="Zhu Y."/>
            <person name="Wang Y."/>
            <person name="Huang Y."/>
            <person name="Liu J."/>
            <person name="Kang H."/>
            <person name="Chen J."/>
            <person name="Wang L."/>
            <person name="Chen A."/>
            <person name="Yu S."/>
            <person name="Gao Z."/>
            <person name="Jin L."/>
            <person name="Gu W."/>
            <person name="Wang Z."/>
            <person name="Zhao L."/>
            <person name="Shi B."/>
            <person name="Wen H."/>
            <person name="Lin R."/>
            <person name="Jones M.K."/>
            <person name="Brejova B."/>
            <person name="Vinar T."/>
            <person name="Zhao G."/>
            <person name="McManus D.P."/>
            <person name="Chen Z."/>
            <person name="Zhou Y."/>
            <person name="Wang S."/>
        </authorList>
    </citation>
    <scope>NUCLEOTIDE SEQUENCE [LARGE SCALE GENOMIC DNA]</scope>
</reference>
<evidence type="ECO:0000256" key="1">
    <source>
        <dbReference type="ARBA" id="ARBA00005647"/>
    </source>
</evidence>
<dbReference type="PANTHER" id="PTHR10792:SF1">
    <property type="entry name" value="RIBOSOMAL PROTEIN L24"/>
    <property type="match status" value="1"/>
</dbReference>
<dbReference type="OMA" id="PGHGKKM"/>
<dbReference type="CTD" id="36346063"/>
<evidence type="ECO:0000313" key="8">
    <source>
        <dbReference type="EMBL" id="EUB54795.1"/>
    </source>
</evidence>
<dbReference type="InterPro" id="IPR038630">
    <property type="entry name" value="L24e/L24_sf"/>
</dbReference>
<dbReference type="GeneID" id="36346063"/>
<dbReference type="STRING" id="6210.W6U103"/>
<evidence type="ECO:0000256" key="3">
    <source>
        <dbReference type="ARBA" id="ARBA00023274"/>
    </source>
</evidence>
<dbReference type="OrthoDB" id="1727108at2759"/>
<dbReference type="SMART" id="SM00746">
    <property type="entry name" value="TRASH"/>
    <property type="match status" value="1"/>
</dbReference>
<feature type="compositionally biased region" description="Basic and acidic residues" evidence="6">
    <location>
        <begin position="127"/>
        <end position="154"/>
    </location>
</feature>
<dbReference type="Gene3D" id="6.10.250.1270">
    <property type="match status" value="1"/>
</dbReference>
<feature type="compositionally biased region" description="Basic residues" evidence="6">
    <location>
        <begin position="168"/>
        <end position="183"/>
    </location>
</feature>
<dbReference type="GO" id="GO:0002181">
    <property type="term" value="P:cytoplasmic translation"/>
    <property type="evidence" value="ECO:0007669"/>
    <property type="project" value="TreeGrafter"/>
</dbReference>
<dbReference type="Pfam" id="PF01246">
    <property type="entry name" value="Ribosomal_L24e"/>
    <property type="match status" value="1"/>
</dbReference>
<accession>W6U103</accession>
<evidence type="ECO:0000256" key="6">
    <source>
        <dbReference type="SAM" id="MobiDB-lite"/>
    </source>
</evidence>
<keyword evidence="2 8" id="KW-0689">Ribosomal protein</keyword>
<dbReference type="Proteomes" id="UP000019149">
    <property type="component" value="Unassembled WGS sequence"/>
</dbReference>
<dbReference type="EMBL" id="APAU02000211">
    <property type="protein sequence ID" value="EUB54795.1"/>
    <property type="molecule type" value="Genomic_DNA"/>
</dbReference>
<comment type="caution">
    <text evidence="8">The sequence shown here is derived from an EMBL/GenBank/DDBJ whole genome shotgun (WGS) entry which is preliminary data.</text>
</comment>
<dbReference type="Gene3D" id="2.30.170.20">
    <property type="entry name" value="Ribosomal protein L24e"/>
    <property type="match status" value="1"/>
</dbReference>
<name>W6U103_ECHGR</name>
<dbReference type="InterPro" id="IPR056366">
    <property type="entry name" value="Ribosomal_eL24"/>
</dbReference>
<dbReference type="GO" id="GO:0003729">
    <property type="term" value="F:mRNA binding"/>
    <property type="evidence" value="ECO:0007669"/>
    <property type="project" value="TreeGrafter"/>
</dbReference>
<evidence type="ECO:0000256" key="2">
    <source>
        <dbReference type="ARBA" id="ARBA00022980"/>
    </source>
</evidence>
<evidence type="ECO:0000256" key="4">
    <source>
        <dbReference type="ARBA" id="ARBA00040612"/>
    </source>
</evidence>
<keyword evidence="3" id="KW-0687">Ribonucleoprotein</keyword>
<sequence length="183" mass="21076">MVTKAKDVFLALIAFNISAVCFLKLEVCSYSGYKVYPGHGKRAIRGDGRQFYFLSSKCERSHYLKRNPREVSWTVLYRRKYKKGAVEELTKKRTRKVTKTARAFAGASLTEIMAKRNQNPEVRKAMREQAMRAMKEKQKAKEAEKRAKKAELKRKQNAGPGQKQQQKAAKKVSKPTQKVGKRF</sequence>
<comment type="similarity">
    <text evidence="1">Belongs to the eukaryotic ribosomal protein eL24 family.</text>
</comment>
<dbReference type="FunFam" id="2.30.170.20:FF:000002">
    <property type="entry name" value="60S ribosomal protein L24"/>
    <property type="match status" value="1"/>
</dbReference>
<dbReference type="InterPro" id="IPR011017">
    <property type="entry name" value="TRASH_dom"/>
</dbReference>
<organism evidence="8 9">
    <name type="scientific">Echinococcus granulosus</name>
    <name type="common">Hydatid tapeworm</name>
    <dbReference type="NCBI Taxonomy" id="6210"/>
    <lineage>
        <taxon>Eukaryota</taxon>
        <taxon>Metazoa</taxon>
        <taxon>Spiralia</taxon>
        <taxon>Lophotrochozoa</taxon>
        <taxon>Platyhelminthes</taxon>
        <taxon>Cestoda</taxon>
        <taxon>Eucestoda</taxon>
        <taxon>Cyclophyllidea</taxon>
        <taxon>Taeniidae</taxon>
        <taxon>Echinococcus</taxon>
        <taxon>Echinococcus granulosus group</taxon>
    </lineage>
</organism>
<keyword evidence="9" id="KW-1185">Reference proteome</keyword>
<proteinExistence type="inferred from homology"/>
<dbReference type="RefSeq" id="XP_024345991.1">
    <property type="nucleotide sequence ID" value="XM_024499597.1"/>
</dbReference>
<dbReference type="PANTHER" id="PTHR10792">
    <property type="entry name" value="60S RIBOSOMAL PROTEIN L24"/>
    <property type="match status" value="1"/>
</dbReference>
<dbReference type="SUPFAM" id="SSF57716">
    <property type="entry name" value="Glucocorticoid receptor-like (DNA-binding domain)"/>
    <property type="match status" value="1"/>
</dbReference>